<organism evidence="3 4">
    <name type="scientific">Alkalicoccus urumqiensis</name>
    <name type="common">Bacillus urumqiensis</name>
    <dbReference type="NCBI Taxonomy" id="1548213"/>
    <lineage>
        <taxon>Bacteria</taxon>
        <taxon>Bacillati</taxon>
        <taxon>Bacillota</taxon>
        <taxon>Bacilli</taxon>
        <taxon>Bacillales</taxon>
        <taxon>Bacillaceae</taxon>
        <taxon>Alkalicoccus</taxon>
    </lineage>
</organism>
<evidence type="ECO:0000313" key="3">
    <source>
        <dbReference type="EMBL" id="PRO66116.1"/>
    </source>
</evidence>
<feature type="chain" id="PRO_5015171860" description="Copper amine oxidase-like N-terminal domain-containing protein" evidence="1">
    <location>
        <begin position="23"/>
        <end position="239"/>
    </location>
</feature>
<dbReference type="InterPro" id="IPR036582">
    <property type="entry name" value="Mao_N_sf"/>
</dbReference>
<dbReference type="OrthoDB" id="2503396at2"/>
<dbReference type="Gene3D" id="3.30.457.10">
    <property type="entry name" value="Copper amine oxidase-like, N-terminal domain"/>
    <property type="match status" value="2"/>
</dbReference>
<feature type="domain" description="Copper amine oxidase-like N-terminal" evidence="2">
    <location>
        <begin position="32"/>
        <end position="126"/>
    </location>
</feature>
<dbReference type="EMBL" id="PVNS01000005">
    <property type="protein sequence ID" value="PRO66116.1"/>
    <property type="molecule type" value="Genomic_DNA"/>
</dbReference>
<accession>A0A2P6MIK2</accession>
<evidence type="ECO:0000259" key="2">
    <source>
        <dbReference type="Pfam" id="PF07833"/>
    </source>
</evidence>
<keyword evidence="1" id="KW-0732">Signal</keyword>
<dbReference type="SUPFAM" id="SSF55383">
    <property type="entry name" value="Copper amine oxidase, domain N"/>
    <property type="match status" value="1"/>
</dbReference>
<sequence length="239" mass="26183">MKRLLFLLLVPLLLVTAFPAGAAASVQLDEGIIRDSRTLLPLRSIFEALDADVHYEAADKSITATSGKDTIYLKIGSKTARKNSQTIQLDTAPLIQNSRTYVPGRFISESLGASVDWNNTTKTMEIRHNGNVFTVPTTVQNVWGKGLYRVHNVSGVRGGLTIQNETSRSMDFVIDVAYSHVGYLQGTAVKNGTTAVYGPDRHNCTVTFTRTGSTINVNETPGCQYHHGVGISFAFQYRK</sequence>
<evidence type="ECO:0000313" key="4">
    <source>
        <dbReference type="Proteomes" id="UP000243650"/>
    </source>
</evidence>
<name>A0A2P6MIK2_ALKUR</name>
<dbReference type="Pfam" id="PF07833">
    <property type="entry name" value="Cu_amine_oxidN1"/>
    <property type="match status" value="1"/>
</dbReference>
<dbReference type="AlphaFoldDB" id="A0A2P6MIK2"/>
<protein>
    <recommendedName>
        <fullName evidence="2">Copper amine oxidase-like N-terminal domain-containing protein</fullName>
    </recommendedName>
</protein>
<gene>
    <name evidence="3" type="ORF">C6I21_07270</name>
</gene>
<feature type="signal peptide" evidence="1">
    <location>
        <begin position="1"/>
        <end position="22"/>
    </location>
</feature>
<proteinExistence type="predicted"/>
<dbReference type="InterPro" id="IPR012854">
    <property type="entry name" value="Cu_amine_oxidase-like_N"/>
</dbReference>
<evidence type="ECO:0000256" key="1">
    <source>
        <dbReference type="SAM" id="SignalP"/>
    </source>
</evidence>
<reference evidence="3 4" key="1">
    <citation type="submission" date="2018-03" db="EMBL/GenBank/DDBJ databases">
        <title>Bacillus urumqiensis sp. nov., a moderately haloalkaliphilic bacterium isolated from a salt lake.</title>
        <authorList>
            <person name="Zhao B."/>
            <person name="Liao Z."/>
        </authorList>
    </citation>
    <scope>NUCLEOTIDE SEQUENCE [LARGE SCALE GENOMIC DNA]</scope>
    <source>
        <strain evidence="3 4">BZ-SZ-XJ18</strain>
    </source>
</reference>
<keyword evidence="4" id="KW-1185">Reference proteome</keyword>
<dbReference type="Proteomes" id="UP000243650">
    <property type="component" value="Unassembled WGS sequence"/>
</dbReference>
<comment type="caution">
    <text evidence="3">The sequence shown here is derived from an EMBL/GenBank/DDBJ whole genome shotgun (WGS) entry which is preliminary data.</text>
</comment>